<sequence length="77" mass="8949">MVTHARLRRLSAPVGWALYLAAGVGLWLHWGFVVWLLTGVGMLAIQWSYGFGRRESPQGQKEPEPAEKVLRWYPKWW</sequence>
<dbReference type="Proteomes" id="UP000631553">
    <property type="component" value="Unassembled WGS sequence"/>
</dbReference>
<keyword evidence="1" id="KW-0812">Transmembrane</keyword>
<organism evidence="2 3">
    <name type="scientific">Micromonospora purpureochromogenes</name>
    <dbReference type="NCBI Taxonomy" id="47872"/>
    <lineage>
        <taxon>Bacteria</taxon>
        <taxon>Bacillati</taxon>
        <taxon>Actinomycetota</taxon>
        <taxon>Actinomycetes</taxon>
        <taxon>Micromonosporales</taxon>
        <taxon>Micromonosporaceae</taxon>
        <taxon>Micromonospora</taxon>
    </lineage>
</organism>
<keyword evidence="3" id="KW-1185">Reference proteome</keyword>
<gene>
    <name evidence="2" type="ORF">HDA35_003705</name>
</gene>
<name>A0ABX2RMW7_9ACTN</name>
<protein>
    <submittedName>
        <fullName evidence="2">Uncharacterized protein</fullName>
    </submittedName>
</protein>
<dbReference type="EMBL" id="JACCCQ010000001">
    <property type="protein sequence ID" value="NYF57874.1"/>
    <property type="molecule type" value="Genomic_DNA"/>
</dbReference>
<feature type="transmembrane region" description="Helical" evidence="1">
    <location>
        <begin position="16"/>
        <end position="45"/>
    </location>
</feature>
<keyword evidence="1" id="KW-1133">Transmembrane helix</keyword>
<proteinExistence type="predicted"/>
<comment type="caution">
    <text evidence="2">The sequence shown here is derived from an EMBL/GenBank/DDBJ whole genome shotgun (WGS) entry which is preliminary data.</text>
</comment>
<reference evidence="2 3" key="1">
    <citation type="submission" date="2020-07" db="EMBL/GenBank/DDBJ databases">
        <title>Sequencing the genomes of 1000 actinobacteria strains.</title>
        <authorList>
            <person name="Klenk H.-P."/>
        </authorList>
    </citation>
    <scope>NUCLEOTIDE SEQUENCE [LARGE SCALE GENOMIC DNA]</scope>
    <source>
        <strain evidence="2 3">DSM 43814</strain>
    </source>
</reference>
<keyword evidence="1" id="KW-0472">Membrane</keyword>
<accession>A0ABX2RMW7</accession>
<evidence type="ECO:0000313" key="3">
    <source>
        <dbReference type="Proteomes" id="UP000631553"/>
    </source>
</evidence>
<evidence type="ECO:0000256" key="1">
    <source>
        <dbReference type="SAM" id="Phobius"/>
    </source>
</evidence>
<evidence type="ECO:0000313" key="2">
    <source>
        <dbReference type="EMBL" id="NYF57874.1"/>
    </source>
</evidence>